<dbReference type="PIRSF" id="PIRSF031051">
    <property type="entry name" value="PyrdxlP_Pase_PHOSPHO2"/>
    <property type="match status" value="1"/>
</dbReference>
<dbReference type="KEGG" id="gsh:117360827"/>
<dbReference type="CTD" id="493911"/>
<feature type="active site" description="Nucleophile" evidence="6">
    <location>
        <position position="8"/>
    </location>
</feature>
<dbReference type="RefSeq" id="XP_033801170.1">
    <property type="nucleotide sequence ID" value="XM_033945279.1"/>
</dbReference>
<keyword evidence="5 8" id="KW-0460">Magnesium</keyword>
<feature type="binding site" evidence="8">
    <location>
        <position position="10"/>
    </location>
    <ligand>
        <name>Mg(2+)</name>
        <dbReference type="ChEBI" id="CHEBI:18420"/>
    </ligand>
</feature>
<dbReference type="RefSeq" id="XP_033801168.1">
    <property type="nucleotide sequence ID" value="XM_033945277.1"/>
</dbReference>
<evidence type="ECO:0000256" key="8">
    <source>
        <dbReference type="PIRSR" id="PIRSR031051-3"/>
    </source>
</evidence>
<dbReference type="PANTHER" id="PTHR20889:SF1">
    <property type="entry name" value="PYRIDOXAL PHOSPHATE PHOSPHATASE PHOSPHO2"/>
    <property type="match status" value="1"/>
</dbReference>
<dbReference type="GeneID" id="117360827"/>
<dbReference type="SUPFAM" id="SSF56784">
    <property type="entry name" value="HAD-like"/>
    <property type="match status" value="1"/>
</dbReference>
<dbReference type="NCBIfam" id="TIGR01489">
    <property type="entry name" value="DKMTPPase-SF"/>
    <property type="match status" value="1"/>
</dbReference>
<evidence type="ECO:0000313" key="16">
    <source>
        <dbReference type="RefSeq" id="XP_033801174.1"/>
    </source>
</evidence>
<gene>
    <name evidence="10 11 12 13 14 15 16 17" type="primary">PHOSPHO2</name>
</gene>
<evidence type="ECO:0000313" key="9">
    <source>
        <dbReference type="Proteomes" id="UP000515159"/>
    </source>
</evidence>
<dbReference type="RefSeq" id="XP_033801174.1">
    <property type="nucleotide sequence ID" value="XM_033945283.1"/>
</dbReference>
<protein>
    <submittedName>
        <fullName evidence="10 11">Pyridoxal phosphate phosphatase PHOSPHO2</fullName>
    </submittedName>
</protein>
<dbReference type="Proteomes" id="UP000515159">
    <property type="component" value="Chromosome 5"/>
</dbReference>
<dbReference type="InterPro" id="IPR023214">
    <property type="entry name" value="HAD_sf"/>
</dbReference>
<evidence type="ECO:0000256" key="5">
    <source>
        <dbReference type="ARBA" id="ARBA00022842"/>
    </source>
</evidence>
<name>A0A6P8QV07_GEOSA</name>
<feature type="active site" description="Proton donor" evidence="6">
    <location>
        <position position="10"/>
    </location>
</feature>
<dbReference type="InterPro" id="IPR006384">
    <property type="entry name" value="HAD_hydro_PyrdxlP_Pase-like"/>
</dbReference>
<proteinExistence type="inferred from homology"/>
<keyword evidence="9" id="KW-1185">Reference proteome</keyword>
<dbReference type="GO" id="GO:0016791">
    <property type="term" value="F:phosphatase activity"/>
    <property type="evidence" value="ECO:0007669"/>
    <property type="project" value="InterPro"/>
</dbReference>
<dbReference type="OrthoDB" id="10267182at2759"/>
<evidence type="ECO:0000313" key="15">
    <source>
        <dbReference type="RefSeq" id="XP_033801173.1"/>
    </source>
</evidence>
<dbReference type="RefSeq" id="XP_033801167.1">
    <property type="nucleotide sequence ID" value="XM_033945276.1"/>
</dbReference>
<comment type="cofactor">
    <cofactor evidence="1 8">
        <name>Mg(2+)</name>
        <dbReference type="ChEBI" id="CHEBI:18420"/>
    </cofactor>
</comment>
<dbReference type="RefSeq" id="XP_033801171.1">
    <property type="nucleotide sequence ID" value="XM_033945280.1"/>
</dbReference>
<feature type="binding site" evidence="8">
    <location>
        <position position="179"/>
    </location>
    <ligand>
        <name>Mg(2+)</name>
        <dbReference type="ChEBI" id="CHEBI:18420"/>
    </ligand>
</feature>
<evidence type="ECO:0000313" key="10">
    <source>
        <dbReference type="RefSeq" id="XP_033801167.1"/>
    </source>
</evidence>
<organism evidence="9 12">
    <name type="scientific">Geotrypetes seraphini</name>
    <name type="common">Gaboon caecilian</name>
    <name type="synonym">Caecilia seraphini</name>
    <dbReference type="NCBI Taxonomy" id="260995"/>
    <lineage>
        <taxon>Eukaryota</taxon>
        <taxon>Metazoa</taxon>
        <taxon>Chordata</taxon>
        <taxon>Craniata</taxon>
        <taxon>Vertebrata</taxon>
        <taxon>Euteleostomi</taxon>
        <taxon>Amphibia</taxon>
        <taxon>Gymnophiona</taxon>
        <taxon>Geotrypetes</taxon>
    </lineage>
</organism>
<evidence type="ECO:0000313" key="13">
    <source>
        <dbReference type="RefSeq" id="XP_033801170.1"/>
    </source>
</evidence>
<dbReference type="RefSeq" id="XP_033801173.1">
    <property type="nucleotide sequence ID" value="XM_033945282.1"/>
</dbReference>
<evidence type="ECO:0000313" key="11">
    <source>
        <dbReference type="RefSeq" id="XP_033801168.1"/>
    </source>
</evidence>
<dbReference type="NCBIfam" id="TIGR01488">
    <property type="entry name" value="HAD-SF-IB"/>
    <property type="match status" value="1"/>
</dbReference>
<evidence type="ECO:0000256" key="2">
    <source>
        <dbReference type="ARBA" id="ARBA00008541"/>
    </source>
</evidence>
<comment type="similarity">
    <text evidence="2">Belongs to the HAD-like hydrolase superfamily. PHOSPHO family.</text>
</comment>
<dbReference type="InterPro" id="IPR036412">
    <property type="entry name" value="HAD-like_sf"/>
</dbReference>
<sequence length="245" mass="28385">MKFLLVFDFDHTIIDDNSDTWIVNCAPGRKLPDVLRSSYERGKWTEYMSRVFHYLGDQGVRADEMKKMMTAIPFTAGMHELLNFIAQRKHMFDCIVISDSNVIFIDWILKGSSLLGVFDAIFTNPANFDDFGYLVVQNFHAHLCSECPSNLCKRKILEEFVDVQLQHGVQYTKIVYIGDGGNDLCPVKFLKKNDVAMPREGYELHRWIMQMSPEHASIRSYIIVWSTGFEILSYLKLLLEDSFEN</sequence>
<feature type="binding site" evidence="7">
    <location>
        <position position="99"/>
    </location>
    <ligand>
        <name>substrate</name>
    </ligand>
</feature>
<evidence type="ECO:0000256" key="4">
    <source>
        <dbReference type="ARBA" id="ARBA00022801"/>
    </source>
</evidence>
<accession>A0A6P8QV07</accession>
<dbReference type="GO" id="GO:0046872">
    <property type="term" value="F:metal ion binding"/>
    <property type="evidence" value="ECO:0007669"/>
    <property type="project" value="UniProtKB-KW"/>
</dbReference>
<evidence type="ECO:0000313" key="12">
    <source>
        <dbReference type="RefSeq" id="XP_033801169.1"/>
    </source>
</evidence>
<evidence type="ECO:0000313" key="14">
    <source>
        <dbReference type="RefSeq" id="XP_033801171.1"/>
    </source>
</evidence>
<dbReference type="Gene3D" id="3.40.50.1000">
    <property type="entry name" value="HAD superfamily/HAD-like"/>
    <property type="match status" value="1"/>
</dbReference>
<keyword evidence="4" id="KW-0378">Hydrolase</keyword>
<dbReference type="InterPro" id="IPR016965">
    <property type="entry name" value="Pase_PHOSPHO-typ"/>
</dbReference>
<evidence type="ECO:0000256" key="3">
    <source>
        <dbReference type="ARBA" id="ARBA00022723"/>
    </source>
</evidence>
<evidence type="ECO:0000313" key="17">
    <source>
        <dbReference type="RefSeq" id="XP_033801175.1"/>
    </source>
</evidence>
<evidence type="ECO:0000256" key="6">
    <source>
        <dbReference type="PIRSR" id="PIRSR031051-1"/>
    </source>
</evidence>
<feature type="binding site" evidence="7">
    <location>
        <position position="19"/>
    </location>
    <ligand>
        <name>substrate</name>
    </ligand>
</feature>
<dbReference type="PANTHER" id="PTHR20889">
    <property type="entry name" value="PHOSPHATASE, ORPHAN 1, 2"/>
    <property type="match status" value="1"/>
</dbReference>
<keyword evidence="3 8" id="KW-0479">Metal-binding</keyword>
<evidence type="ECO:0000256" key="1">
    <source>
        <dbReference type="ARBA" id="ARBA00001946"/>
    </source>
</evidence>
<dbReference type="Pfam" id="PF06888">
    <property type="entry name" value="Put_Phosphatase"/>
    <property type="match status" value="1"/>
</dbReference>
<dbReference type="RefSeq" id="XP_033801175.1">
    <property type="nucleotide sequence ID" value="XM_033945284.1"/>
</dbReference>
<dbReference type="RefSeq" id="XP_033801169.1">
    <property type="nucleotide sequence ID" value="XM_033945278.1"/>
</dbReference>
<evidence type="ECO:0000256" key="7">
    <source>
        <dbReference type="PIRSR" id="PIRSR031051-2"/>
    </source>
</evidence>
<reference evidence="10 11" key="1">
    <citation type="submission" date="2025-04" db="UniProtKB">
        <authorList>
            <consortium name="RefSeq"/>
        </authorList>
    </citation>
    <scope>IDENTIFICATION</scope>
</reference>
<feature type="binding site" evidence="8">
    <location>
        <position position="8"/>
    </location>
    <ligand>
        <name>Mg(2+)</name>
        <dbReference type="ChEBI" id="CHEBI:18420"/>
    </ligand>
</feature>
<dbReference type="AlphaFoldDB" id="A0A6P8QV07"/>